<dbReference type="OrthoDB" id="930535at2"/>
<protein>
    <recommendedName>
        <fullName evidence="4">Lipocalin-like domain-containing protein</fullName>
    </recommendedName>
</protein>
<gene>
    <name evidence="2" type="ORF">DJ013_13530</name>
</gene>
<sequence>MKKLLLIGFILLGNAASAQYLQLLDASQNWILKTSDIKDNSLVFVNYEKKKVDLNTMIWKFLPNGRLEYDYQSSETIYACAGVNFLDMDVDECLWTYNPSTLILTLQIKGGYASLDDFVFKRDYKVGMLDEDDGYGYTLTLDKEQYFNDLTN</sequence>
<dbReference type="KEGG" id="als:DJ013_13530"/>
<dbReference type="AlphaFoldDB" id="A0A2Z4GCU6"/>
<feature type="signal peptide" evidence="1">
    <location>
        <begin position="1"/>
        <end position="18"/>
    </location>
</feature>
<organism evidence="2 3">
    <name type="scientific">Arcticibacterium luteifluviistationis</name>
    <dbReference type="NCBI Taxonomy" id="1784714"/>
    <lineage>
        <taxon>Bacteria</taxon>
        <taxon>Pseudomonadati</taxon>
        <taxon>Bacteroidota</taxon>
        <taxon>Cytophagia</taxon>
        <taxon>Cytophagales</taxon>
        <taxon>Leadbetterellaceae</taxon>
        <taxon>Arcticibacterium</taxon>
    </lineage>
</organism>
<reference evidence="2 3" key="1">
    <citation type="submission" date="2018-05" db="EMBL/GenBank/DDBJ databases">
        <title>Complete genome sequence of Arcticibacterium luteifluviistationis SM1504T, a cytophagaceae bacterium isolated from Arctic surface seawater.</title>
        <authorList>
            <person name="Li Y."/>
            <person name="Qin Q.-L."/>
        </authorList>
    </citation>
    <scope>NUCLEOTIDE SEQUENCE [LARGE SCALE GENOMIC DNA]</scope>
    <source>
        <strain evidence="2 3">SM1504</strain>
    </source>
</reference>
<accession>A0A2Z4GCU6</accession>
<name>A0A2Z4GCU6_9BACT</name>
<dbReference type="RefSeq" id="WP_111372325.1">
    <property type="nucleotide sequence ID" value="NZ_CP029480.1"/>
</dbReference>
<dbReference type="Proteomes" id="UP000249873">
    <property type="component" value="Chromosome"/>
</dbReference>
<evidence type="ECO:0008006" key="4">
    <source>
        <dbReference type="Google" id="ProtNLM"/>
    </source>
</evidence>
<evidence type="ECO:0000256" key="1">
    <source>
        <dbReference type="SAM" id="SignalP"/>
    </source>
</evidence>
<evidence type="ECO:0000313" key="3">
    <source>
        <dbReference type="Proteomes" id="UP000249873"/>
    </source>
</evidence>
<dbReference type="EMBL" id="CP029480">
    <property type="protein sequence ID" value="AWV99132.1"/>
    <property type="molecule type" value="Genomic_DNA"/>
</dbReference>
<feature type="chain" id="PRO_5016421112" description="Lipocalin-like domain-containing protein" evidence="1">
    <location>
        <begin position="19"/>
        <end position="152"/>
    </location>
</feature>
<keyword evidence="3" id="KW-1185">Reference proteome</keyword>
<keyword evidence="1" id="KW-0732">Signal</keyword>
<proteinExistence type="predicted"/>
<evidence type="ECO:0000313" key="2">
    <source>
        <dbReference type="EMBL" id="AWV99132.1"/>
    </source>
</evidence>